<feature type="transmembrane region" description="Helical" evidence="1">
    <location>
        <begin position="110"/>
        <end position="143"/>
    </location>
</feature>
<feature type="transmembrane region" description="Helical" evidence="1">
    <location>
        <begin position="28"/>
        <end position="47"/>
    </location>
</feature>
<organism evidence="2 3">
    <name type="scientific">Algoriphagus ratkowskyi</name>
    <dbReference type="NCBI Taxonomy" id="57028"/>
    <lineage>
        <taxon>Bacteria</taxon>
        <taxon>Pseudomonadati</taxon>
        <taxon>Bacteroidota</taxon>
        <taxon>Cytophagia</taxon>
        <taxon>Cytophagales</taxon>
        <taxon>Cyclobacteriaceae</taxon>
        <taxon>Algoriphagus</taxon>
    </lineage>
</organism>
<keyword evidence="1" id="KW-0472">Membrane</keyword>
<name>A0ABY3HJ93_9BACT</name>
<reference evidence="2 3" key="1">
    <citation type="submission" date="2019-08" db="EMBL/GenBank/DDBJ databases">
        <title>Genome of Algoriphagus ratkowskyi IC026.</title>
        <authorList>
            <person name="Bowman J.P."/>
        </authorList>
    </citation>
    <scope>NUCLEOTIDE SEQUENCE [LARGE SCALE GENOMIC DNA]</scope>
    <source>
        <strain evidence="2 3">IC026</strain>
    </source>
</reference>
<dbReference type="Proteomes" id="UP000321927">
    <property type="component" value="Unassembled WGS sequence"/>
</dbReference>
<evidence type="ECO:0000313" key="2">
    <source>
        <dbReference type="EMBL" id="TXD76137.1"/>
    </source>
</evidence>
<sequence length="174" mass="19752">MNNSANLTQTPIVDIREFRKVYKNLDRFIMILLVLVLPVFGMVYLYQSSGELTWNLPELPLLVGQILTGLGVGLVLVQHILFRKRVKLVFQTDELLAKLKIYANATRERYLILFLVALLCSAGLLFFGSAIYNVIFATALFFFSVGKPTPDRIKSLMKLNKEDAEVIRLASRPD</sequence>
<dbReference type="EMBL" id="VORV01000015">
    <property type="protein sequence ID" value="TXD76137.1"/>
    <property type="molecule type" value="Genomic_DNA"/>
</dbReference>
<proteinExistence type="predicted"/>
<feature type="transmembrane region" description="Helical" evidence="1">
    <location>
        <begin position="59"/>
        <end position="82"/>
    </location>
</feature>
<protein>
    <submittedName>
        <fullName evidence="2">Uncharacterized protein</fullName>
    </submittedName>
</protein>
<accession>A0ABY3HJ93</accession>
<comment type="caution">
    <text evidence="2">The sequence shown here is derived from an EMBL/GenBank/DDBJ whole genome shotgun (WGS) entry which is preliminary data.</text>
</comment>
<keyword evidence="1" id="KW-1133">Transmembrane helix</keyword>
<keyword evidence="1" id="KW-0812">Transmembrane</keyword>
<evidence type="ECO:0000313" key="3">
    <source>
        <dbReference type="Proteomes" id="UP000321927"/>
    </source>
</evidence>
<gene>
    <name evidence="2" type="ORF">ESW18_17890</name>
</gene>
<keyword evidence="3" id="KW-1185">Reference proteome</keyword>
<evidence type="ECO:0000256" key="1">
    <source>
        <dbReference type="SAM" id="Phobius"/>
    </source>
</evidence>
<dbReference type="RefSeq" id="WP_086502819.1">
    <property type="nucleotide sequence ID" value="NZ_MSSV01000020.1"/>
</dbReference>